<accession>A0A0C3FJX8</accession>
<dbReference type="EMBL" id="KN833007">
    <property type="protein sequence ID" value="KIM79801.1"/>
    <property type="molecule type" value="Genomic_DNA"/>
</dbReference>
<name>A0A0C3FJX8_PILCF</name>
<gene>
    <name evidence="2" type="ORF">PILCRDRAFT_822975</name>
</gene>
<evidence type="ECO:0000313" key="2">
    <source>
        <dbReference type="EMBL" id="KIM79801.1"/>
    </source>
</evidence>
<reference evidence="3" key="2">
    <citation type="submission" date="2015-01" db="EMBL/GenBank/DDBJ databases">
        <title>Evolutionary Origins and Diversification of the Mycorrhizal Mutualists.</title>
        <authorList>
            <consortium name="DOE Joint Genome Institute"/>
            <consortium name="Mycorrhizal Genomics Consortium"/>
            <person name="Kohler A."/>
            <person name="Kuo A."/>
            <person name="Nagy L.G."/>
            <person name="Floudas D."/>
            <person name="Copeland A."/>
            <person name="Barry K.W."/>
            <person name="Cichocki N."/>
            <person name="Veneault-Fourrey C."/>
            <person name="LaButti K."/>
            <person name="Lindquist E.A."/>
            <person name="Lipzen A."/>
            <person name="Lundell T."/>
            <person name="Morin E."/>
            <person name="Murat C."/>
            <person name="Riley R."/>
            <person name="Ohm R."/>
            <person name="Sun H."/>
            <person name="Tunlid A."/>
            <person name="Henrissat B."/>
            <person name="Grigoriev I.V."/>
            <person name="Hibbett D.S."/>
            <person name="Martin F."/>
        </authorList>
    </citation>
    <scope>NUCLEOTIDE SEQUENCE [LARGE SCALE GENOMIC DNA]</scope>
    <source>
        <strain evidence="3">F 1598</strain>
    </source>
</reference>
<dbReference type="HOGENOM" id="CLU_1622955_0_0_1"/>
<evidence type="ECO:0000313" key="3">
    <source>
        <dbReference type="Proteomes" id="UP000054166"/>
    </source>
</evidence>
<feature type="non-terminal residue" evidence="2">
    <location>
        <position position="164"/>
    </location>
</feature>
<feature type="compositionally biased region" description="Polar residues" evidence="1">
    <location>
        <begin position="1"/>
        <end position="18"/>
    </location>
</feature>
<dbReference type="Proteomes" id="UP000054166">
    <property type="component" value="Unassembled WGS sequence"/>
</dbReference>
<dbReference type="AlphaFoldDB" id="A0A0C3FJX8"/>
<keyword evidence="3" id="KW-1185">Reference proteome</keyword>
<feature type="region of interest" description="Disordered" evidence="1">
    <location>
        <begin position="1"/>
        <end position="39"/>
    </location>
</feature>
<evidence type="ECO:0000256" key="1">
    <source>
        <dbReference type="SAM" id="MobiDB-lite"/>
    </source>
</evidence>
<protein>
    <submittedName>
        <fullName evidence="2">Uncharacterized protein</fullName>
    </submittedName>
</protein>
<sequence length="164" mass="17913">MTSNAHENTNQAEQVQSDGRSRCRHDTNQRRSRLPTRDSHFSRLRRVIELAIKAASVVKRTVVAASVSNRSRCADGMVPSLVDRSEITPLPSISPEWTASTASVGSIFLGDNSSVESSSCYEQDKKPKNAMNSMMEVHSPSPSPPLAPVIRSVAYAEGDRSQSQ</sequence>
<organism evidence="2 3">
    <name type="scientific">Piloderma croceum (strain F 1598)</name>
    <dbReference type="NCBI Taxonomy" id="765440"/>
    <lineage>
        <taxon>Eukaryota</taxon>
        <taxon>Fungi</taxon>
        <taxon>Dikarya</taxon>
        <taxon>Basidiomycota</taxon>
        <taxon>Agaricomycotina</taxon>
        <taxon>Agaricomycetes</taxon>
        <taxon>Agaricomycetidae</taxon>
        <taxon>Atheliales</taxon>
        <taxon>Atheliaceae</taxon>
        <taxon>Piloderma</taxon>
    </lineage>
</organism>
<feature type="region of interest" description="Disordered" evidence="1">
    <location>
        <begin position="113"/>
        <end position="164"/>
    </location>
</feature>
<proteinExistence type="predicted"/>
<dbReference type="InParanoid" id="A0A0C3FJX8"/>
<feature type="compositionally biased region" description="Basic and acidic residues" evidence="1">
    <location>
        <begin position="19"/>
        <end position="39"/>
    </location>
</feature>
<reference evidence="2 3" key="1">
    <citation type="submission" date="2014-04" db="EMBL/GenBank/DDBJ databases">
        <authorList>
            <consortium name="DOE Joint Genome Institute"/>
            <person name="Kuo A."/>
            <person name="Tarkka M."/>
            <person name="Buscot F."/>
            <person name="Kohler A."/>
            <person name="Nagy L.G."/>
            <person name="Floudas D."/>
            <person name="Copeland A."/>
            <person name="Barry K.W."/>
            <person name="Cichocki N."/>
            <person name="Veneault-Fourrey C."/>
            <person name="LaButti K."/>
            <person name="Lindquist E.A."/>
            <person name="Lipzen A."/>
            <person name="Lundell T."/>
            <person name="Morin E."/>
            <person name="Murat C."/>
            <person name="Sun H."/>
            <person name="Tunlid A."/>
            <person name="Henrissat B."/>
            <person name="Grigoriev I.V."/>
            <person name="Hibbett D.S."/>
            <person name="Martin F."/>
            <person name="Nordberg H.P."/>
            <person name="Cantor M.N."/>
            <person name="Hua S.X."/>
        </authorList>
    </citation>
    <scope>NUCLEOTIDE SEQUENCE [LARGE SCALE GENOMIC DNA]</scope>
    <source>
        <strain evidence="2 3">F 1598</strain>
    </source>
</reference>